<evidence type="ECO:0000313" key="1">
    <source>
        <dbReference type="EMBL" id="SVA84591.1"/>
    </source>
</evidence>
<name>A0A381Z6M9_9ZZZZ</name>
<reference evidence="1" key="1">
    <citation type="submission" date="2018-05" db="EMBL/GenBank/DDBJ databases">
        <authorList>
            <person name="Lanie J.A."/>
            <person name="Ng W.-L."/>
            <person name="Kazmierczak K.M."/>
            <person name="Andrzejewski T.M."/>
            <person name="Davidsen T.M."/>
            <person name="Wayne K.J."/>
            <person name="Tettelin H."/>
            <person name="Glass J.I."/>
            <person name="Rusch D."/>
            <person name="Podicherti R."/>
            <person name="Tsui H.-C.T."/>
            <person name="Winkler M.E."/>
        </authorList>
    </citation>
    <scope>NUCLEOTIDE SEQUENCE</scope>
</reference>
<sequence>MMTSRMHCPNPDCVDDNCHGECQKQNEKLDDCCESSCGCYEEIEENIAYCEDS</sequence>
<dbReference type="AlphaFoldDB" id="A0A381Z6M9"/>
<dbReference type="EMBL" id="UINC01020053">
    <property type="protein sequence ID" value="SVA84591.1"/>
    <property type="molecule type" value="Genomic_DNA"/>
</dbReference>
<proteinExistence type="predicted"/>
<protein>
    <submittedName>
        <fullName evidence="1">Uncharacterized protein</fullName>
    </submittedName>
</protein>
<organism evidence="1">
    <name type="scientific">marine metagenome</name>
    <dbReference type="NCBI Taxonomy" id="408172"/>
    <lineage>
        <taxon>unclassified sequences</taxon>
        <taxon>metagenomes</taxon>
        <taxon>ecological metagenomes</taxon>
    </lineage>
</organism>
<gene>
    <name evidence="1" type="ORF">METZ01_LOCUS137445</name>
</gene>
<accession>A0A381Z6M9</accession>